<name>A0ABW3CMR0_9ACTN</name>
<organism evidence="2 3">
    <name type="scientific">Actinomadura adrarensis</name>
    <dbReference type="NCBI Taxonomy" id="1819600"/>
    <lineage>
        <taxon>Bacteria</taxon>
        <taxon>Bacillati</taxon>
        <taxon>Actinomycetota</taxon>
        <taxon>Actinomycetes</taxon>
        <taxon>Streptosporangiales</taxon>
        <taxon>Thermomonosporaceae</taxon>
        <taxon>Actinomadura</taxon>
    </lineage>
</organism>
<feature type="compositionally biased region" description="Basic residues" evidence="1">
    <location>
        <begin position="86"/>
        <end position="97"/>
    </location>
</feature>
<evidence type="ECO:0000313" key="2">
    <source>
        <dbReference type="EMBL" id="MFD0855018.1"/>
    </source>
</evidence>
<keyword evidence="3" id="KW-1185">Reference proteome</keyword>
<dbReference type="EMBL" id="JBHTIR010003320">
    <property type="protein sequence ID" value="MFD0855018.1"/>
    <property type="molecule type" value="Genomic_DNA"/>
</dbReference>
<accession>A0ABW3CMR0</accession>
<sequence length="97" mass="10704">RAARVAAPGIRLRAYACSTNWHLTSISGRPQLIRPPITVVRFDPFAGGGLDKRRRGERDYSADGLIYRQPYQRTGSFPDGSGAGKSKNRSRGRYGPL</sequence>
<feature type="compositionally biased region" description="Basic and acidic residues" evidence="1">
    <location>
        <begin position="51"/>
        <end position="61"/>
    </location>
</feature>
<proteinExistence type="predicted"/>
<evidence type="ECO:0000256" key="1">
    <source>
        <dbReference type="SAM" id="MobiDB-lite"/>
    </source>
</evidence>
<gene>
    <name evidence="2" type="ORF">ACFQ07_22445</name>
</gene>
<evidence type="ECO:0000313" key="3">
    <source>
        <dbReference type="Proteomes" id="UP001597083"/>
    </source>
</evidence>
<feature type="region of interest" description="Disordered" evidence="1">
    <location>
        <begin position="51"/>
        <end position="97"/>
    </location>
</feature>
<comment type="caution">
    <text evidence="2">The sequence shown here is derived from an EMBL/GenBank/DDBJ whole genome shotgun (WGS) entry which is preliminary data.</text>
</comment>
<dbReference type="Proteomes" id="UP001597083">
    <property type="component" value="Unassembled WGS sequence"/>
</dbReference>
<protein>
    <submittedName>
        <fullName evidence="2">Uncharacterized protein</fullName>
    </submittedName>
</protein>
<feature type="non-terminal residue" evidence="2">
    <location>
        <position position="1"/>
    </location>
</feature>
<reference evidence="3" key="1">
    <citation type="journal article" date="2019" name="Int. J. Syst. Evol. Microbiol.">
        <title>The Global Catalogue of Microorganisms (GCM) 10K type strain sequencing project: providing services to taxonomists for standard genome sequencing and annotation.</title>
        <authorList>
            <consortium name="The Broad Institute Genomics Platform"/>
            <consortium name="The Broad Institute Genome Sequencing Center for Infectious Disease"/>
            <person name="Wu L."/>
            <person name="Ma J."/>
        </authorList>
    </citation>
    <scope>NUCLEOTIDE SEQUENCE [LARGE SCALE GENOMIC DNA]</scope>
    <source>
        <strain evidence="3">JCM 31696</strain>
    </source>
</reference>